<dbReference type="AlphaFoldDB" id="A0ABD3ASN3"/>
<gene>
    <name evidence="1" type="ORF">ACH5RR_002542</name>
</gene>
<name>A0ABD3ASN3_9GENT</name>
<comment type="caution">
    <text evidence="1">The sequence shown here is derived from an EMBL/GenBank/DDBJ whole genome shotgun (WGS) entry which is preliminary data.</text>
</comment>
<dbReference type="EMBL" id="JBJUIK010000002">
    <property type="protein sequence ID" value="KAL3534081.1"/>
    <property type="molecule type" value="Genomic_DNA"/>
</dbReference>
<keyword evidence="2" id="KW-1185">Reference proteome</keyword>
<protein>
    <submittedName>
        <fullName evidence="1">Uncharacterized protein</fullName>
    </submittedName>
</protein>
<dbReference type="Proteomes" id="UP001630127">
    <property type="component" value="Unassembled WGS sequence"/>
</dbReference>
<proteinExistence type="predicted"/>
<reference evidence="1 2" key="1">
    <citation type="submission" date="2024-11" db="EMBL/GenBank/DDBJ databases">
        <title>A near-complete genome assembly of Cinchona calisaya.</title>
        <authorList>
            <person name="Lian D.C."/>
            <person name="Zhao X.W."/>
            <person name="Wei L."/>
        </authorList>
    </citation>
    <scope>NUCLEOTIDE SEQUENCE [LARGE SCALE GENOMIC DNA]</scope>
    <source>
        <tissue evidence="1">Nenye</tissue>
    </source>
</reference>
<organism evidence="1 2">
    <name type="scientific">Cinchona calisaya</name>
    <dbReference type="NCBI Taxonomy" id="153742"/>
    <lineage>
        <taxon>Eukaryota</taxon>
        <taxon>Viridiplantae</taxon>
        <taxon>Streptophyta</taxon>
        <taxon>Embryophyta</taxon>
        <taxon>Tracheophyta</taxon>
        <taxon>Spermatophyta</taxon>
        <taxon>Magnoliopsida</taxon>
        <taxon>eudicotyledons</taxon>
        <taxon>Gunneridae</taxon>
        <taxon>Pentapetalae</taxon>
        <taxon>asterids</taxon>
        <taxon>lamiids</taxon>
        <taxon>Gentianales</taxon>
        <taxon>Rubiaceae</taxon>
        <taxon>Cinchonoideae</taxon>
        <taxon>Cinchoneae</taxon>
        <taxon>Cinchona</taxon>
    </lineage>
</organism>
<sequence length="139" mass="15680">MVSNAAVIINQVTKVDLTHLNHLNSNQFTILDNEQEEQENLDDTEDQIEISCPNIANPNANTSLKLIEKDDHVAHCNFSGLGIYLEAIIDPSKIPVRRLITGGSNYVFDFDKVSKLERNSQMEVWKEFSSNLALKLSHL</sequence>
<evidence type="ECO:0000313" key="2">
    <source>
        <dbReference type="Proteomes" id="UP001630127"/>
    </source>
</evidence>
<accession>A0ABD3ASN3</accession>
<evidence type="ECO:0000313" key="1">
    <source>
        <dbReference type="EMBL" id="KAL3534081.1"/>
    </source>
</evidence>